<feature type="transmembrane region" description="Helical" evidence="3">
    <location>
        <begin position="116"/>
        <end position="134"/>
    </location>
</feature>
<accession>A0A7X2MYA5</accession>
<evidence type="ECO:0000313" key="5">
    <source>
        <dbReference type="Proteomes" id="UP000460287"/>
    </source>
</evidence>
<dbReference type="AlphaFoldDB" id="A0A7X2MYA5"/>
<evidence type="ECO:0000256" key="3">
    <source>
        <dbReference type="SAM" id="Phobius"/>
    </source>
</evidence>
<reference evidence="4 5" key="1">
    <citation type="submission" date="2019-08" db="EMBL/GenBank/DDBJ databases">
        <title>In-depth cultivation of the pig gut microbiome towards novel bacterial diversity and tailored functional studies.</title>
        <authorList>
            <person name="Wylensek D."/>
            <person name="Hitch T.C.A."/>
            <person name="Clavel T."/>
        </authorList>
    </citation>
    <scope>NUCLEOTIDE SEQUENCE [LARGE SCALE GENOMIC DNA]</scope>
    <source>
        <strain evidence="4 5">WCA-383-APC-5B</strain>
    </source>
</reference>
<comment type="caution">
    <text evidence="4">The sequence shown here is derived from an EMBL/GenBank/DDBJ whole genome shotgun (WGS) entry which is preliminary data.</text>
</comment>
<sequence length="199" mass="21056">MSNKNHMLQKLAQTALLAALCFVSFKFLKIPIPVPGGGATALHIGNAFCVLAALLLGGWYGGFAGAIGMTIADVLEPQYIVSAPKTFILKLCIGLIAGLVAHRIAKISYSKDKKYVLKWSIIASIAALTFNVVADPVVGYFYKIYVLGQPTTAAAILAKFNGVTTFINAVVSVLLVTLIYNTLAPALIKAGLLYPVGNK</sequence>
<dbReference type="GO" id="GO:0016020">
    <property type="term" value="C:membrane"/>
    <property type="evidence" value="ECO:0007669"/>
    <property type="project" value="InterPro"/>
</dbReference>
<feature type="transmembrane region" description="Helical" evidence="3">
    <location>
        <begin position="87"/>
        <end position="104"/>
    </location>
</feature>
<dbReference type="EMBL" id="VULX01000009">
    <property type="protein sequence ID" value="MSR91331.1"/>
    <property type="molecule type" value="Genomic_DNA"/>
</dbReference>
<protein>
    <submittedName>
        <fullName evidence="4">ECF transporter S component</fullName>
    </submittedName>
</protein>
<feature type="transmembrane region" description="Helical" evidence="3">
    <location>
        <begin position="44"/>
        <end position="67"/>
    </location>
</feature>
<dbReference type="Proteomes" id="UP000460287">
    <property type="component" value="Unassembled WGS sequence"/>
</dbReference>
<dbReference type="PANTHER" id="PTHR37815:SF3">
    <property type="entry name" value="UPF0397 PROTEIN SPR0429"/>
    <property type="match status" value="1"/>
</dbReference>
<organism evidence="4 5">
    <name type="scientific">Inconstantimicrobium porci</name>
    <dbReference type="NCBI Taxonomy" id="2652291"/>
    <lineage>
        <taxon>Bacteria</taxon>
        <taxon>Bacillati</taxon>
        <taxon>Bacillota</taxon>
        <taxon>Clostridia</taxon>
        <taxon>Eubacteriales</taxon>
        <taxon>Clostridiaceae</taxon>
        <taxon>Inconstantimicrobium</taxon>
    </lineage>
</organism>
<evidence type="ECO:0000256" key="1">
    <source>
        <dbReference type="ARBA" id="ARBA00022692"/>
    </source>
</evidence>
<dbReference type="InterPro" id="IPR009825">
    <property type="entry name" value="ECF_substrate-spec-like"/>
</dbReference>
<gene>
    <name evidence="4" type="ORF">FYJ33_07870</name>
</gene>
<keyword evidence="3" id="KW-0472">Membrane</keyword>
<proteinExistence type="predicted"/>
<feature type="transmembrane region" description="Helical" evidence="3">
    <location>
        <begin position="165"/>
        <end position="188"/>
    </location>
</feature>
<keyword evidence="5" id="KW-1185">Reference proteome</keyword>
<evidence type="ECO:0000256" key="2">
    <source>
        <dbReference type="ARBA" id="ARBA00022989"/>
    </source>
</evidence>
<dbReference type="Gene3D" id="1.10.1760.20">
    <property type="match status" value="1"/>
</dbReference>
<dbReference type="Pfam" id="PF07155">
    <property type="entry name" value="ECF-ribofla_trS"/>
    <property type="match status" value="1"/>
</dbReference>
<name>A0A7X2MYA5_9CLOT</name>
<keyword evidence="2 3" id="KW-1133">Transmembrane helix</keyword>
<feature type="transmembrane region" description="Helical" evidence="3">
    <location>
        <begin position="12"/>
        <end position="32"/>
    </location>
</feature>
<dbReference type="RefSeq" id="WP_154531221.1">
    <property type="nucleotide sequence ID" value="NZ_JAQXTV010000109.1"/>
</dbReference>
<keyword evidence="1 3" id="KW-0812">Transmembrane</keyword>
<dbReference type="PANTHER" id="PTHR37815">
    <property type="entry name" value="UPF0397 PROTEIN BC_2624-RELATED"/>
    <property type="match status" value="1"/>
</dbReference>
<evidence type="ECO:0000313" key="4">
    <source>
        <dbReference type="EMBL" id="MSR91331.1"/>
    </source>
</evidence>